<dbReference type="Gene3D" id="3.90.1200.10">
    <property type="match status" value="1"/>
</dbReference>
<evidence type="ECO:0000256" key="1">
    <source>
        <dbReference type="ARBA" id="ARBA00004496"/>
    </source>
</evidence>
<dbReference type="AlphaFoldDB" id="A0A9X3BSD4"/>
<dbReference type="EC" id="2.7.1.81" evidence="7"/>
<proteinExistence type="predicted"/>
<dbReference type="SUPFAM" id="SSF56112">
    <property type="entry name" value="Protein kinase-like (PK-like)"/>
    <property type="match status" value="1"/>
</dbReference>
<feature type="domain" description="Aminoglycoside phosphotransferase" evidence="9">
    <location>
        <begin position="32"/>
        <end position="263"/>
    </location>
</feature>
<dbReference type="Pfam" id="PF01636">
    <property type="entry name" value="APH"/>
    <property type="match status" value="1"/>
</dbReference>
<dbReference type="PANTHER" id="PTHR21064">
    <property type="entry name" value="AMINOGLYCOSIDE PHOSPHOTRANSFERASE DOMAIN-CONTAINING PROTEIN-RELATED"/>
    <property type="match status" value="1"/>
</dbReference>
<evidence type="ECO:0000313" key="10">
    <source>
        <dbReference type="EMBL" id="MCV7420469.1"/>
    </source>
</evidence>
<dbReference type="GO" id="GO:0047992">
    <property type="term" value="F:hydroxylysine kinase activity"/>
    <property type="evidence" value="ECO:0007669"/>
    <property type="project" value="UniProtKB-EC"/>
</dbReference>
<comment type="caution">
    <text evidence="10">The sequence shown here is derived from an EMBL/GenBank/DDBJ whole genome shotgun (WGS) entry which is preliminary data.</text>
</comment>
<evidence type="ECO:0000259" key="9">
    <source>
        <dbReference type="Pfam" id="PF01636"/>
    </source>
</evidence>
<comment type="function">
    <text evidence="6">Catalyzes the GTP-dependent phosphorylation of 5-hydroxy-L-lysine.</text>
</comment>
<reference evidence="10" key="1">
    <citation type="submission" date="2020-07" db="EMBL/GenBank/DDBJ databases">
        <authorList>
            <person name="Pettersson B.M.F."/>
            <person name="Behra P.R.K."/>
            <person name="Ramesh M."/>
            <person name="Das S."/>
            <person name="Dasgupta S."/>
            <person name="Kirsebom L.A."/>
        </authorList>
    </citation>
    <scope>NUCLEOTIDE SEQUENCE</scope>
    <source>
        <strain evidence="10">DSM 44838</strain>
    </source>
</reference>
<dbReference type="GO" id="GO:0005737">
    <property type="term" value="C:cytoplasm"/>
    <property type="evidence" value="ECO:0007669"/>
    <property type="project" value="UniProtKB-SubCell"/>
</dbReference>
<keyword evidence="11" id="KW-1185">Reference proteome</keyword>
<evidence type="ECO:0000256" key="5">
    <source>
        <dbReference type="ARBA" id="ARBA00036820"/>
    </source>
</evidence>
<evidence type="ECO:0000256" key="4">
    <source>
        <dbReference type="ARBA" id="ARBA00022777"/>
    </source>
</evidence>
<sequence length="353" mass="38318">MDDVSTEGISTTFLADSLLRSHGLRARDFAFLGGEWDRNYRLTTDAGETYLVKVHFPVRDVAELHWQEAILVHLEGKDPGVAVPRIVRALDGARHVALHVGDDRGLVRVLHWVWGTELSRVGEHSTALLHHIGATAAAVSSALAGFTSPTFHQTHHWDLARSGDVIRDALDADPVLAGEFGAEVVLSRLAAVEPILAALPRTVVHHDLNDNNVLVGTVEGRQRVSGVLDFNDALHGMRVAEPAIAGAYAMLRKDDPLWALGHVVAGYHAVTRLTDGEIDAIFPLATARLCMQVLTWTVRARTQPTAYGAMRMQHTVPALARLLGVAPAHAAERLHAACAEAETRCRTGESEPR</sequence>
<dbReference type="InterPro" id="IPR011009">
    <property type="entry name" value="Kinase-like_dom_sf"/>
</dbReference>
<evidence type="ECO:0000256" key="8">
    <source>
        <dbReference type="ARBA" id="ARBA00040505"/>
    </source>
</evidence>
<evidence type="ECO:0000256" key="2">
    <source>
        <dbReference type="ARBA" id="ARBA00022490"/>
    </source>
</evidence>
<evidence type="ECO:0000313" key="11">
    <source>
        <dbReference type="Proteomes" id="UP001141629"/>
    </source>
</evidence>
<dbReference type="InterPro" id="IPR050249">
    <property type="entry name" value="Pseudomonas-type_ThrB"/>
</dbReference>
<organism evidence="10 11">
    <name type="scientific">Mycobacterium yunnanensis</name>
    <dbReference type="NCBI Taxonomy" id="368477"/>
    <lineage>
        <taxon>Bacteria</taxon>
        <taxon>Bacillati</taxon>
        <taxon>Actinomycetota</taxon>
        <taxon>Actinomycetes</taxon>
        <taxon>Mycobacteriales</taxon>
        <taxon>Mycobacteriaceae</taxon>
        <taxon>Mycobacterium</taxon>
    </lineage>
</organism>
<dbReference type="RefSeq" id="WP_263995252.1">
    <property type="nucleotide sequence ID" value="NZ_JACKVK010000005.1"/>
</dbReference>
<dbReference type="Proteomes" id="UP001141629">
    <property type="component" value="Unassembled WGS sequence"/>
</dbReference>
<keyword evidence="2" id="KW-0963">Cytoplasm</keyword>
<evidence type="ECO:0000256" key="7">
    <source>
        <dbReference type="ARBA" id="ARBA00038873"/>
    </source>
</evidence>
<dbReference type="EMBL" id="JACKVK010000005">
    <property type="protein sequence ID" value="MCV7420469.1"/>
    <property type="molecule type" value="Genomic_DNA"/>
</dbReference>
<dbReference type="InterPro" id="IPR002575">
    <property type="entry name" value="Aminoglycoside_PTrfase"/>
</dbReference>
<keyword evidence="4" id="KW-0418">Kinase</keyword>
<protein>
    <recommendedName>
        <fullName evidence="8">Hydroxylysine kinase</fullName>
        <ecNumber evidence="7">2.7.1.81</ecNumber>
    </recommendedName>
</protein>
<evidence type="ECO:0000256" key="3">
    <source>
        <dbReference type="ARBA" id="ARBA00022679"/>
    </source>
</evidence>
<evidence type="ECO:0000256" key="6">
    <source>
        <dbReference type="ARBA" id="ARBA00037368"/>
    </source>
</evidence>
<keyword evidence="3" id="KW-0808">Transferase</keyword>
<gene>
    <name evidence="10" type="ORF">H7K45_07950</name>
</gene>
<reference evidence="10" key="2">
    <citation type="journal article" date="2022" name="BMC Genomics">
        <title>Comparative genome analysis of mycobacteria focusing on tRNA and non-coding RNA.</title>
        <authorList>
            <person name="Behra P.R.K."/>
            <person name="Pettersson B.M.F."/>
            <person name="Ramesh M."/>
            <person name="Das S."/>
            <person name="Dasgupta S."/>
            <person name="Kirsebom L.A."/>
        </authorList>
    </citation>
    <scope>NUCLEOTIDE SEQUENCE</scope>
    <source>
        <strain evidence="10">DSM 44838</strain>
    </source>
</reference>
<accession>A0A9X3BSD4</accession>
<comment type="catalytic activity">
    <reaction evidence="5">
        <text>(5R)-5-hydroxy-L-lysine + GTP = (5R)-5-phosphooxy-L-lysine + GDP + H(+)</text>
        <dbReference type="Rhea" id="RHEA:19049"/>
        <dbReference type="ChEBI" id="CHEBI:15378"/>
        <dbReference type="ChEBI" id="CHEBI:37565"/>
        <dbReference type="ChEBI" id="CHEBI:57882"/>
        <dbReference type="ChEBI" id="CHEBI:58189"/>
        <dbReference type="ChEBI" id="CHEBI:58357"/>
        <dbReference type="EC" id="2.7.1.81"/>
    </reaction>
</comment>
<comment type="subcellular location">
    <subcellularLocation>
        <location evidence="1">Cytoplasm</location>
    </subcellularLocation>
</comment>
<dbReference type="PANTHER" id="PTHR21064:SF1">
    <property type="entry name" value="HYDROXYLYSINE KINASE"/>
    <property type="match status" value="1"/>
</dbReference>
<name>A0A9X3BSD4_9MYCO</name>